<name>A0AA48SGF4_9MONO</name>
<accession>A0AA48SGF4</accession>
<dbReference type="EMBL" id="BK063518">
    <property type="protein sequence ID" value="DBA13178.1"/>
    <property type="molecule type" value="Viral_cRNA"/>
</dbReference>
<evidence type="ECO:0000313" key="1">
    <source>
        <dbReference type="EMBL" id="DBA13178.1"/>
    </source>
</evidence>
<protein>
    <submittedName>
        <fullName evidence="1">Viral protein 1</fullName>
    </submittedName>
</protein>
<dbReference type="InterPro" id="IPR009344">
    <property type="entry name" value="BDV_G"/>
</dbReference>
<reference evidence="1" key="1">
    <citation type="journal article" date="2023" name="bioRxiv">
        <title>Diving Deep into Fish Bornaviruses: Uncovering Hidden Diversity and Transcriptional Strategies through Comprehensive Data Mining.</title>
        <authorList>
            <person name="Eshak M."/>
            <person name="Rubbenstroth D."/>
            <person name="Beer M."/>
            <person name="Pfaff F."/>
        </authorList>
    </citation>
    <scope>NUCLEOTIDE SEQUENCE</scope>
    <source>
        <strain evidence="1">AoL</strain>
    </source>
</reference>
<proteinExistence type="predicted"/>
<sequence length="220" mass="25054">MSIYLPPYTAQAPDQTTMNTEQVNRRGFSNLVRTTPGTRSKLYRVDCNLPARRSRRSARGRGINLRSDKWGDLVEDEIPTGIYLARSGTLKTLASHLTHQVNEVRMEVDYTMLIRMLTGLKNVTGTLLGDQYLYRQCYRVPVVIQSWDEETRCVPVEYKGKRRYMVPSTSVLFYASSDTLHEGPVIFVTADDVFYQGVPGSGEYPKLLSDSENVIRNRFG</sequence>
<dbReference type="Pfam" id="PF06208">
    <property type="entry name" value="BDV_G"/>
    <property type="match status" value="1"/>
</dbReference>
<organism evidence="1">
    <name type="scientific">little skate bornavirus</name>
    <dbReference type="NCBI Taxonomy" id="3055759"/>
    <lineage>
        <taxon>Viruses</taxon>
        <taxon>Riboviria</taxon>
        <taxon>Orthornavirae</taxon>
        <taxon>Negarnaviricota</taxon>
        <taxon>Haploviricotina</taxon>
        <taxon>Monjiviricetes</taxon>
        <taxon>Mononegavirales</taxon>
        <taxon>Bornaviridae</taxon>
        <taxon>Cartilovirus</taxon>
        <taxon>Cartilovirus plani</taxon>
    </lineage>
</organism>
<gene>
    <name evidence="1" type="primary">Vp2</name>
</gene>